<feature type="region of interest" description="Disordered" evidence="1">
    <location>
        <begin position="179"/>
        <end position="265"/>
    </location>
</feature>
<dbReference type="eggNOG" id="KOG2226">
    <property type="taxonomic scope" value="Eukaryota"/>
</dbReference>
<feature type="region of interest" description="Disordered" evidence="1">
    <location>
        <begin position="455"/>
        <end position="474"/>
    </location>
</feature>
<feature type="compositionally biased region" description="Low complexity" evidence="1">
    <location>
        <begin position="1057"/>
        <end position="1066"/>
    </location>
</feature>
<feature type="compositionally biased region" description="Acidic residues" evidence="1">
    <location>
        <begin position="210"/>
        <end position="223"/>
    </location>
</feature>
<feature type="compositionally biased region" description="Low complexity" evidence="1">
    <location>
        <begin position="785"/>
        <end position="797"/>
    </location>
</feature>
<feature type="compositionally biased region" description="Low complexity" evidence="1">
    <location>
        <begin position="1009"/>
        <end position="1037"/>
    </location>
</feature>
<dbReference type="GeneID" id="19319299"/>
<dbReference type="OrthoDB" id="432953at2759"/>
<protein>
    <submittedName>
        <fullName evidence="2">Uncharacterized protein</fullName>
    </submittedName>
</protein>
<dbReference type="Pfam" id="PF12722">
    <property type="entry name" value="Hid1"/>
    <property type="match status" value="2"/>
</dbReference>
<dbReference type="AlphaFoldDB" id="A0A061H4D6"/>
<dbReference type="KEGG" id="pfp:PFL1_05202"/>
<gene>
    <name evidence="2" type="ORF">PFL1_05202</name>
</gene>
<dbReference type="GO" id="GO:0016020">
    <property type="term" value="C:membrane"/>
    <property type="evidence" value="ECO:0007669"/>
    <property type="project" value="TreeGrafter"/>
</dbReference>
<dbReference type="PANTHER" id="PTHR21575">
    <property type="entry name" value="PROTEIN HID1"/>
    <property type="match status" value="1"/>
</dbReference>
<dbReference type="GO" id="GO:0005797">
    <property type="term" value="C:Golgi medial cisterna"/>
    <property type="evidence" value="ECO:0007669"/>
    <property type="project" value="TreeGrafter"/>
</dbReference>
<feature type="compositionally biased region" description="Basic and acidic residues" evidence="1">
    <location>
        <begin position="1067"/>
        <end position="1080"/>
    </location>
</feature>
<evidence type="ECO:0000256" key="1">
    <source>
        <dbReference type="SAM" id="MobiDB-lite"/>
    </source>
</evidence>
<feature type="compositionally biased region" description="Polar residues" evidence="1">
    <location>
        <begin position="458"/>
        <end position="469"/>
    </location>
</feature>
<accession>A0A061H4D6</accession>
<evidence type="ECO:0000313" key="2">
    <source>
        <dbReference type="EMBL" id="EPQ27279.1"/>
    </source>
</evidence>
<dbReference type="PANTHER" id="PTHR21575:SF12">
    <property type="entry name" value="PROTEIN HID1"/>
    <property type="match status" value="1"/>
</dbReference>
<reference evidence="2 3" key="1">
    <citation type="journal article" date="2013" name="Plant Cell">
        <title>The transition from a phytopathogenic smut ancestor to an anamorphic biocontrol agent deciphered by comparative whole-genome analysis.</title>
        <authorList>
            <person name="Lefebvre F."/>
            <person name="Joly D.L."/>
            <person name="Labbe C."/>
            <person name="Teichmann B."/>
            <person name="Linning R."/>
            <person name="Belzile F."/>
            <person name="Bakkeren G."/>
            <person name="Belanger R.R."/>
        </authorList>
    </citation>
    <scope>NUCLEOTIDE SEQUENCE [LARGE SCALE GENOMIC DNA]</scope>
    <source>
        <strain evidence="2 3">PF-1</strain>
    </source>
</reference>
<dbReference type="EMBL" id="KE361640">
    <property type="protein sequence ID" value="EPQ27279.1"/>
    <property type="molecule type" value="Genomic_DNA"/>
</dbReference>
<name>A0A061H4D6_9BASI</name>
<evidence type="ECO:0000313" key="3">
    <source>
        <dbReference type="Proteomes" id="UP000053664"/>
    </source>
</evidence>
<dbReference type="GO" id="GO:0000138">
    <property type="term" value="C:Golgi trans cisterna"/>
    <property type="evidence" value="ECO:0007669"/>
    <property type="project" value="TreeGrafter"/>
</dbReference>
<feature type="region of interest" description="Disordered" evidence="1">
    <location>
        <begin position="772"/>
        <end position="840"/>
    </location>
</feature>
<sequence length="1080" mass="116021">MFSIPRRLLFGDQSKLDFKLDAVNGFARLYSERHIPYHDSRYWSGFLQFDSPSDIFSLLSLADLRKARQHAPENIVTLVRVLVAHLESLIVDPSFSPPPASMAAQASAASYLGSLSSWRIPGTGADSQQGQQDQRDRAREALNVVRILTRTLPAVLEHSEPAFEAEVLWSQAPAAYDESAEARPAQGATSTPVKQAAAGADAATESQFVIDDDDDEDDDDEAEGGAKRRKSANGAKGPTSTDEDPLQAPTTPSVQGAREDEDGVPPVALGERLIRLTIDLLFCSGFTIPWTEEQLTDLAPGRSPNKIHYAIWEAGVGSSVDLPGTTRQHTANRNEVLRLLLVLLSKSIYVPAEKQSSFVDPALRFTVQELERGVLLPLMCSLLNTSLANPRSSVSAWLGLPSVVGGGVGSGGSGGGGGGGLGSLGLGGSSGEEVQTSLVSQSLQVLDVLLSYEPPQPSETDTASLSTLGPPQPGPGGKNIFRFYLSKLHREADFDFIWTGMARSLGEHVASPIQILAIQIPTTGGSSRRNAGANWHLNQVAERLMLLWRLLELNAKFRHYLLDHPQRAPALVSFLLYFALTYKDNLALQGLVRLCAFMLQDVSSHRDLGVQLAKPGSASRVQLPMSRLGLVPGATAIDALVQAVYSLIATTKGQLSSLYPPLLITLTNTAPSWRSLSITSSTRLIHLLRSFSQPAFLLSDENNPRLLFYVLETINSVFAVQYAANPNLVYAFVLAHKLLPPLEHFSLRRGVEEVWKKRRALGTDTRDWFEGAPRLEKVPLPPPTSSSSPSSSSVPVPDETASGTTPTADGEKADDDERGDRPATALEKGKMRRISTSSSSTAAAATAAAAAAAGGEWQSELSKYSDETVEAAARKYIGKNGFRPTQAWVESWQSGLPLHPLRLVIDRLLPEVERIASGADGSSSQSNPAGGGGNVDEKVLAFIREQDMTGFLPPPPNGIHPRPWQWTLHASIWLKSYLWGTIYVSSLLPYGVWADTQIALFRIHERPDPSAAAHRAPPASGSSTPSSTPASNPIASTTGGGGLSDATRQDLGLATPSSAKNENAAASKDDETKAEEVEMK</sequence>
<dbReference type="InterPro" id="IPR026705">
    <property type="entry name" value="Hid-1/Ecm30"/>
</dbReference>
<feature type="region of interest" description="Disordered" evidence="1">
    <location>
        <begin position="1009"/>
        <end position="1080"/>
    </location>
</feature>
<dbReference type="RefSeq" id="XP_007880922.1">
    <property type="nucleotide sequence ID" value="XM_007882731.1"/>
</dbReference>
<dbReference type="HOGENOM" id="CLU_007392_0_0_1"/>
<organism evidence="2 3">
    <name type="scientific">Pseudozyma flocculosa PF-1</name>
    <dbReference type="NCBI Taxonomy" id="1277687"/>
    <lineage>
        <taxon>Eukaryota</taxon>
        <taxon>Fungi</taxon>
        <taxon>Dikarya</taxon>
        <taxon>Basidiomycota</taxon>
        <taxon>Ustilaginomycotina</taxon>
        <taxon>Ustilaginomycetes</taxon>
        <taxon>Ustilaginales</taxon>
        <taxon>Ustilaginaceae</taxon>
        <taxon>Pseudozyma</taxon>
    </lineage>
</organism>
<dbReference type="Proteomes" id="UP000053664">
    <property type="component" value="Unassembled WGS sequence"/>
</dbReference>
<proteinExistence type="predicted"/>